<dbReference type="RefSeq" id="WP_158657560.1">
    <property type="nucleotide sequence ID" value="NZ_POQT01000013.1"/>
</dbReference>
<reference evidence="1 2" key="1">
    <citation type="submission" date="2019-02" db="EMBL/GenBank/DDBJ databases">
        <title>Sequencing the genomes of 1000 actinobacteria strains.</title>
        <authorList>
            <person name="Klenk H.-P."/>
        </authorList>
    </citation>
    <scope>NUCLEOTIDE SEQUENCE [LARGE SCALE GENOMIC DNA]</scope>
    <source>
        <strain evidence="1 2">DSM 44509</strain>
    </source>
</reference>
<sequence length="172" mass="17913">MGRRRRSGTYPYDYTEADDRRFLDSGAGGTLRVLHGPGRGMGMTDGVLCRVEVVAADGAVLDQAAAGSRGKEHRLHGSSAGDCVTVSVSACFDGDDGCGGPGCLPVLDELTAARAVVLTGDLADVVRFGVGPAWDEVLLVDTGELDGRASRPAACRWGAGVRLRGARPVDRR</sequence>
<organism evidence="1 2">
    <name type="scientific">Blastococcus saxobsidens</name>
    <dbReference type="NCBI Taxonomy" id="138336"/>
    <lineage>
        <taxon>Bacteria</taxon>
        <taxon>Bacillati</taxon>
        <taxon>Actinomycetota</taxon>
        <taxon>Actinomycetes</taxon>
        <taxon>Geodermatophilales</taxon>
        <taxon>Geodermatophilaceae</taxon>
        <taxon>Blastococcus</taxon>
    </lineage>
</organism>
<keyword evidence="2" id="KW-1185">Reference proteome</keyword>
<evidence type="ECO:0000313" key="2">
    <source>
        <dbReference type="Proteomes" id="UP000292507"/>
    </source>
</evidence>
<dbReference type="Proteomes" id="UP000292507">
    <property type="component" value="Unassembled WGS sequence"/>
</dbReference>
<gene>
    <name evidence="1" type="ORF">BKA19_2154</name>
</gene>
<protein>
    <submittedName>
        <fullName evidence="1">Uncharacterized protein</fullName>
    </submittedName>
</protein>
<accession>A0A4Q7Y8T3</accession>
<proteinExistence type="predicted"/>
<name>A0A4Q7Y8T3_9ACTN</name>
<dbReference type="AlphaFoldDB" id="A0A4Q7Y8T3"/>
<evidence type="ECO:0000313" key="1">
    <source>
        <dbReference type="EMBL" id="RZU32459.1"/>
    </source>
</evidence>
<dbReference type="EMBL" id="SHKV01000001">
    <property type="protein sequence ID" value="RZU32459.1"/>
    <property type="molecule type" value="Genomic_DNA"/>
</dbReference>
<comment type="caution">
    <text evidence="1">The sequence shown here is derived from an EMBL/GenBank/DDBJ whole genome shotgun (WGS) entry which is preliminary data.</text>
</comment>